<dbReference type="GO" id="GO:0003723">
    <property type="term" value="F:RNA binding"/>
    <property type="evidence" value="ECO:0007669"/>
    <property type="project" value="UniProtKB-UniRule"/>
</dbReference>
<gene>
    <name evidence="8" type="ORF">EMPS_07424</name>
</gene>
<dbReference type="PANTHER" id="PTHR45843:SF1">
    <property type="entry name" value="PEPTIDYL-PROLYL CIS-TRANS ISOMERASE-LIKE 4"/>
    <property type="match status" value="1"/>
</dbReference>
<organism evidence="8 9">
    <name type="scientific">Entomortierella parvispora</name>
    <dbReference type="NCBI Taxonomy" id="205924"/>
    <lineage>
        <taxon>Eukaryota</taxon>
        <taxon>Fungi</taxon>
        <taxon>Fungi incertae sedis</taxon>
        <taxon>Mucoromycota</taxon>
        <taxon>Mortierellomycotina</taxon>
        <taxon>Mortierellomycetes</taxon>
        <taxon>Mortierellales</taxon>
        <taxon>Mortierellaceae</taxon>
        <taxon>Entomortierella</taxon>
    </lineage>
</organism>
<protein>
    <recommendedName>
        <fullName evidence="5">Peptidyl-prolyl cis-trans isomerase</fullName>
        <shortName evidence="5">PPIase</shortName>
        <ecNumber evidence="5">5.2.1.8</ecNumber>
    </recommendedName>
</protein>
<name>A0A9P3HE46_9FUNG</name>
<sequence>MPRQSSLGRSPKLLDHEWIDESESEAEAARRISEWSSTVSSRKGIILHGHRWRKDRNEPGSDTGVTGSQFFITMTDHLDYFDGRYTVFGKVAEGMAFWKVSMGLTSLQVPDESPLPTQAMLDAVRIGDDEEIGSLLPPKENENIRRLGGAGSCIDFGDVIRDKKTSDSLCYAFIESEKEEEYSEAYFKMNKVLIDERRIHVDFSQSVSKLHKDWMVKKIGAKKDSVAADLNLQQRCRYRDDNSLGWKQGSGYDYFFKESSRSSRKESRRDDRDRDSRDNYGDRDRDSGRRHEQKSSQLGDPSRVPTETVRSRRSGS</sequence>
<dbReference type="InterPro" id="IPR029000">
    <property type="entry name" value="Cyclophilin-like_dom_sf"/>
</dbReference>
<dbReference type="Pfam" id="PF00160">
    <property type="entry name" value="Pro_isomerase"/>
    <property type="match status" value="1"/>
</dbReference>
<keyword evidence="5" id="KW-0413">Isomerase</keyword>
<evidence type="ECO:0000256" key="6">
    <source>
        <dbReference type="SAM" id="MobiDB-lite"/>
    </source>
</evidence>
<reference evidence="8" key="1">
    <citation type="submission" date="2021-11" db="EMBL/GenBank/DDBJ databases">
        <authorList>
            <person name="Herlambang A."/>
            <person name="Guo Y."/>
            <person name="Takashima Y."/>
            <person name="Nishizawa T."/>
        </authorList>
    </citation>
    <scope>NUCLEOTIDE SEQUENCE</scope>
    <source>
        <strain evidence="8">E1425</strain>
    </source>
</reference>
<dbReference type="AlphaFoldDB" id="A0A9P3HE46"/>
<keyword evidence="9" id="KW-1185">Reference proteome</keyword>
<dbReference type="SUPFAM" id="SSF54928">
    <property type="entry name" value="RNA-binding domain, RBD"/>
    <property type="match status" value="1"/>
</dbReference>
<comment type="function">
    <text evidence="5">PPIases accelerate the folding of proteins. It catalyzes the cis-trans isomerization of proline imidic peptide bonds in oligopeptides.</text>
</comment>
<dbReference type="SUPFAM" id="SSF50891">
    <property type="entry name" value="Cyclophilin-like"/>
    <property type="match status" value="1"/>
</dbReference>
<comment type="similarity">
    <text evidence="5">Belongs to the cyclophilin-type PPIase family. PPIL4 subfamily.</text>
</comment>
<keyword evidence="5" id="KW-0697">Rotamase</keyword>
<dbReference type="Gene3D" id="2.40.100.10">
    <property type="entry name" value="Cyclophilin-like"/>
    <property type="match status" value="1"/>
</dbReference>
<accession>A0A9P3HE46</accession>
<keyword evidence="4 5" id="KW-0539">Nucleus</keyword>
<comment type="catalytic activity">
    <reaction evidence="1 5">
        <text>[protein]-peptidylproline (omega=180) = [protein]-peptidylproline (omega=0)</text>
        <dbReference type="Rhea" id="RHEA:16237"/>
        <dbReference type="Rhea" id="RHEA-COMP:10747"/>
        <dbReference type="Rhea" id="RHEA-COMP:10748"/>
        <dbReference type="ChEBI" id="CHEBI:83833"/>
        <dbReference type="ChEBI" id="CHEBI:83834"/>
        <dbReference type="EC" id="5.2.1.8"/>
    </reaction>
</comment>
<dbReference type="Proteomes" id="UP000827284">
    <property type="component" value="Unassembled WGS sequence"/>
</dbReference>
<dbReference type="InterPro" id="IPR035979">
    <property type="entry name" value="RBD_domain_sf"/>
</dbReference>
<reference evidence="8" key="2">
    <citation type="journal article" date="2022" name="Microbiol. Resour. Announc.">
        <title>Whole-Genome Sequence of Entomortierella parvispora E1425, a Mucoromycotan Fungus Associated with Burkholderiaceae-Related Endosymbiotic Bacteria.</title>
        <authorList>
            <person name="Herlambang A."/>
            <person name="Guo Y."/>
            <person name="Takashima Y."/>
            <person name="Narisawa K."/>
            <person name="Ohta H."/>
            <person name="Nishizawa T."/>
        </authorList>
    </citation>
    <scope>NUCLEOTIDE SEQUENCE</scope>
    <source>
        <strain evidence="8">E1425</strain>
    </source>
</reference>
<dbReference type="GO" id="GO:0005634">
    <property type="term" value="C:nucleus"/>
    <property type="evidence" value="ECO:0007669"/>
    <property type="project" value="UniProtKB-SubCell"/>
</dbReference>
<keyword evidence="3 5" id="KW-0694">RNA-binding</keyword>
<dbReference type="InterPro" id="IPR035542">
    <property type="entry name" value="CRIP"/>
</dbReference>
<feature type="domain" description="PPIase cyclophilin-type" evidence="7">
    <location>
        <begin position="64"/>
        <end position="97"/>
    </location>
</feature>
<evidence type="ECO:0000313" key="9">
    <source>
        <dbReference type="Proteomes" id="UP000827284"/>
    </source>
</evidence>
<proteinExistence type="inferred from homology"/>
<dbReference type="EMBL" id="BQFW01000010">
    <property type="protein sequence ID" value="GJJ75066.1"/>
    <property type="molecule type" value="Genomic_DNA"/>
</dbReference>
<dbReference type="EC" id="5.2.1.8" evidence="5"/>
<evidence type="ECO:0000256" key="3">
    <source>
        <dbReference type="ARBA" id="ARBA00022884"/>
    </source>
</evidence>
<comment type="subcellular location">
    <subcellularLocation>
        <location evidence="2 5">Nucleus</location>
    </subcellularLocation>
</comment>
<comment type="caution">
    <text evidence="8">The sequence shown here is derived from an EMBL/GenBank/DDBJ whole genome shotgun (WGS) entry which is preliminary data.</text>
</comment>
<evidence type="ECO:0000313" key="8">
    <source>
        <dbReference type="EMBL" id="GJJ75066.1"/>
    </source>
</evidence>
<dbReference type="GO" id="GO:0003755">
    <property type="term" value="F:peptidyl-prolyl cis-trans isomerase activity"/>
    <property type="evidence" value="ECO:0007669"/>
    <property type="project" value="UniProtKB-UniRule"/>
</dbReference>
<dbReference type="InterPro" id="IPR012677">
    <property type="entry name" value="Nucleotide-bd_a/b_plait_sf"/>
</dbReference>
<dbReference type="PANTHER" id="PTHR45843">
    <property type="entry name" value="PEPTIDYL-PROLYL CIS-TRANS ISOMERASE-LIKE 4"/>
    <property type="match status" value="1"/>
</dbReference>
<evidence type="ECO:0000256" key="5">
    <source>
        <dbReference type="RuleBase" id="RU365081"/>
    </source>
</evidence>
<dbReference type="OrthoDB" id="2083at2759"/>
<dbReference type="Gene3D" id="3.30.70.330">
    <property type="match status" value="1"/>
</dbReference>
<dbReference type="InterPro" id="IPR002130">
    <property type="entry name" value="Cyclophilin-type_PPIase_dom"/>
</dbReference>
<feature type="region of interest" description="Disordered" evidence="6">
    <location>
        <begin position="262"/>
        <end position="316"/>
    </location>
</feature>
<evidence type="ECO:0000256" key="1">
    <source>
        <dbReference type="ARBA" id="ARBA00000971"/>
    </source>
</evidence>
<evidence type="ECO:0000256" key="4">
    <source>
        <dbReference type="ARBA" id="ARBA00023242"/>
    </source>
</evidence>
<evidence type="ECO:0000259" key="7">
    <source>
        <dbReference type="Pfam" id="PF00160"/>
    </source>
</evidence>
<evidence type="ECO:0000256" key="2">
    <source>
        <dbReference type="ARBA" id="ARBA00004123"/>
    </source>
</evidence>
<feature type="compositionally biased region" description="Basic and acidic residues" evidence="6">
    <location>
        <begin position="262"/>
        <end position="294"/>
    </location>
</feature>